<feature type="domain" description="Cadherin" evidence="5">
    <location>
        <begin position="2661"/>
        <end position="2754"/>
    </location>
</feature>
<feature type="domain" description="PKD" evidence="4">
    <location>
        <begin position="2272"/>
        <end position="2359"/>
    </location>
</feature>
<dbReference type="Gene3D" id="2.60.120.430">
    <property type="entry name" value="Galactose-binding lectin"/>
    <property type="match status" value="2"/>
</dbReference>
<dbReference type="GO" id="GO:0016020">
    <property type="term" value="C:membrane"/>
    <property type="evidence" value="ECO:0007669"/>
    <property type="project" value="InterPro"/>
</dbReference>
<dbReference type="PANTHER" id="PTHR24412:SF441">
    <property type="entry name" value="KELCH-LIKE PROTEIN 28"/>
    <property type="match status" value="1"/>
</dbReference>
<feature type="domain" description="Cadherin" evidence="5">
    <location>
        <begin position="2465"/>
        <end position="2556"/>
    </location>
</feature>
<dbReference type="InterPro" id="IPR002126">
    <property type="entry name" value="Cadherin-like_dom"/>
</dbReference>
<evidence type="ECO:0000259" key="5">
    <source>
        <dbReference type="PROSITE" id="PS50268"/>
    </source>
</evidence>
<dbReference type="Pfam" id="PF05345">
    <property type="entry name" value="He_PIG"/>
    <property type="match status" value="8"/>
</dbReference>
<sequence>MKHKYFKSFSFYSFVITLLSIVFGFSNLNAQINFDQSNLDLNGFPSFQSGITALEFGPDGKLYVAEYTGALKILTVEKVAANNYIVQDMEVLNALANIQNHNDDGTLNSSTQRETTGIRVVGTAQEPIIYVSSSDIRIGGNTNLGDTNLDTNSGIITRLTQNGTGWTVVDIVRGLPRSEENHATNGIQFTTISGTDYLLVAQGGHTNAGGPSNNFAFITEYALSGAVLSINLTALEALPISIDNGRNYIYDIPTVDDPTRNNANGVTDPNNPNYDGVDVNDPFGGNDGLNQAKLVIGGPVQIFSPGYRNAYDLVITQSGAVYVTDNGANVGWGGFPINEGTPFVNNDYDPNETGGGGISNPAPDGEYINNLDHLELITTNVQNYVFGSYYGGHPNPIRANPSGAGLYTDDGTTAAFRTKIYDPNADGTDPNTTANVAEALPADWPPVPVNLANPVEGDWRGPGLPNPEGDDDAIITGFGTNTNAITEYTASNFEGAMEGDLLAGVNTGVVRRVELQPNGSLETLTSSFVQGLGGNALGLTAQGQNDIFPGTIWTGTLNGKLVIIEPADAVNCIAPEDPLYDALADYDNDGYTNQDEVDNGTDPCNGGSQPDDFDKSAGAPFVSNLNDPDDDNDGILDSEDPFQLGDPETGGSDAFMLPIQNDLLNDQQGIGGIFGLGMTGLMNNGDTGPNWLDWIDRRAEEGDPYDPNEPNINDVVGGAPGIMTSHMRWGTAKGTSNDQEKAYQMGVQVSDATGNFTVETWMKNFDSNLQLYGNTNAVGGELGLFLGTGFQDNFVQFVITQDGLSAVQEVNDVLDTANALFLPLAQINRPSSNLFLYIDVNPVTGVLQFDYKIEDGIKQTLGTITATGNTLAAIQNANTDLAVGFIGTSNTVGVELEGSWEYLKVSTNIPSVVTDIPDLTRYINSNDDVIELDNYFDDNGGVSNLIYSVENNSNPSVGAVVNGNELTLSYPGASAISNITIRATDAESNIVEQSFEVNVTDSPIVLYRVNTGGPQLTAIDGDIDWEADTTGNNSAYLSNAGSNQVFAFNANSGASVPTSTPNTIFKTERADSAPGAPNMSYTFPVTQSGNYEVRLYMGNGWVGTSAAEQRLFDIQIEGLTYPALDNIDLSGTYGHEVGTLISHIIPVSDGQIDIVFLHGAIENPMINGIEILDASDSETPIYVADIENQRTPVGEQLDGSLTVIAFGGDGNKNYTAVGLPPGLVIEPTNGNIGGTAEVGAELNSPYTVTITVDDEDGLTSDAVSITFDWVIYEAFSYRVNVGGNLVTASDTATDWKFNDTNGAYTSGMYSVNTGFSINALLEYNKKHSTVPAYIDNTTFDGVFGRERYDAAGGEEMEFKFPLENGDYVVNVYLGNSFEPANEIGDRVFDISLEGVVVQNDLDIIAEFGHLRAGMLTFPVTLNDGELNLEFLHGVAENPILSAIEIFEINNANPALSISTIANQVSDIDAVVDFTSSASGGDSGEELIYYISGQPDGISINSATGQVTGTIEATAAVGGPNNNGAHEVVVTAFKRGSAPVSTVFAWNIASTWVNKDEDENYTARHENSFVQAGDKFYLMGGRENASTIDVYDYTSDSWTSLVNSAPFEFNHFQATEYQGLIWIIGSFKDNLYPTESPAEYVWAFDPANEEWIQGPEIPASRRRGSAGLVMYNNKFYVVAGNTIGHDGGYVSYFDEFDPATGVWTALTDAPRARDHFAAVVIDYKLYVSGGRLSGGTGGVFAPTISEVDVYDFVSQTWTTLPAGQNIPTPRGGPSAVNFNDKLMVIGGESETAGPAFTTVEEYDPVSQTWTTLPGLNSPRHGTQAIVSGNGIFILAGSPVQGGSNQKNMEYYGEDAPVGSPSVASEVNSLDGLLIADGETEAIDLNIENGNVGVIITSMVISGTNASDFSINTGELTNQLLNANSTHPIEISLSGTGDNRSAVLTITYGNGTTKEIALSNAVDVPVITDPGTQNNSEGDVVSVQIDATTACTDETYSATGLPAGLTIDSNTGLITGTVSNGGSGTGAYQENNGLVVIEMENLTYGGNWTEETAEAGFTGSGYLDNSVDSFGAPGNGIITTEVEITTPGIYRFQWYNKIGIIGGGPEDPTTEHNDAWLRFNDADDFYGSKNDDGTGSKVYPGGVGQTPVVNGASSDGWLKVYTNTIAWNWNTQTSDNDAHKVFVQFDTPGTYTMEVSSRSNGHLIDRATLHNVNLNLTTSELFAAAESTQGGGTNGASGDSPYNVEVTVTDDCSPSQSNTVEFVWNIGEAGNAAPVAVIESNVTTGDAILTVDFTGSNSTDDTGVVEYLWDFKDGSPTEAIADPVHDFETPGVYEVELTVSDGVLTNTATLTITVNVPANEAPVVINPGDQNTVEGDIVSLQIIATDADGLTYSATNLPDGLTIDVSTGLISGTIAAGASVNSPFSVVVTVTDDGSPSESSTVSFAWNVTDVVVVVNEAPTVTNPGEQNGVEGNVISLQIEATDAEDDNMSFTATNLPDGLTIDTTTGLISGTITAGTSANSPFSVTVTVTDDGSPSEASTIAFVWNVTDVVVNLAPVVTNPGDQSGVEGDVVSLQIEAIDGEDDGMTYTAINLPDGLTIDTATGLISGTITAGTSANSPFSVTVTVTDDGIPSESSTISLAWNVTDVVVVVNQAPTVTNPGEQNGVEGDVVSLQIVATDADNDSMTFTAANLPAGLSIDMSTGLISGTIEAGASANSPFAVDVTVTDDGSPSESNTVSFIWNVTDVIIVVNEAPEVTNPGAQSGMEGEEVSFQIFATDDDNLTFTADNLPDGLTINMSTGLISGTIAAGASVNSPYTVIVTVTDDGTPSESSTVNFDWNINQNETYDATMDNMVISPNPASENAQVFINLEVPAPLLGIYIYDTSGRLVKTYEYLESFNGNGSYELYIGDLRNEIYTVYAYVQGVDTPLVKKLVVRN</sequence>
<feature type="domain" description="Cadherin" evidence="5">
    <location>
        <begin position="2567"/>
        <end position="2655"/>
    </location>
</feature>
<dbReference type="SUPFAM" id="SSF117281">
    <property type="entry name" value="Kelch motif"/>
    <property type="match status" value="1"/>
</dbReference>
<dbReference type="InterPro" id="IPR000601">
    <property type="entry name" value="PKD_dom"/>
</dbReference>
<dbReference type="InterPro" id="IPR008979">
    <property type="entry name" value="Galactose-bd-like_sf"/>
</dbReference>
<evidence type="ECO:0000256" key="1">
    <source>
        <dbReference type="ARBA" id="ARBA00022441"/>
    </source>
</evidence>
<keyword evidence="1" id="KW-0880">Kelch repeat</keyword>
<dbReference type="InterPro" id="IPR021720">
    <property type="entry name" value="Malectin_dom"/>
</dbReference>
<evidence type="ECO:0000256" key="2">
    <source>
        <dbReference type="ARBA" id="ARBA00022737"/>
    </source>
</evidence>
<name>A0A0F9UNP7_9ZZZZ</name>
<dbReference type="InterPro" id="IPR035986">
    <property type="entry name" value="PKD_dom_sf"/>
</dbReference>
<proteinExistence type="predicted"/>
<dbReference type="Pfam" id="PF18911">
    <property type="entry name" value="PKD_4"/>
    <property type="match status" value="1"/>
</dbReference>
<dbReference type="GO" id="GO:0005509">
    <property type="term" value="F:calcium ion binding"/>
    <property type="evidence" value="ECO:0007669"/>
    <property type="project" value="InterPro"/>
</dbReference>
<dbReference type="SMART" id="SM00612">
    <property type="entry name" value="Kelch"/>
    <property type="match status" value="5"/>
</dbReference>
<dbReference type="Gene3D" id="2.120.10.80">
    <property type="entry name" value="Kelch-type beta propeller"/>
    <property type="match status" value="2"/>
</dbReference>
<dbReference type="EMBL" id="LAZR01000087">
    <property type="protein sequence ID" value="KKN93259.1"/>
    <property type="molecule type" value="Genomic_DNA"/>
</dbReference>
<feature type="compositionally biased region" description="Acidic residues" evidence="3">
    <location>
        <begin position="627"/>
        <end position="640"/>
    </location>
</feature>
<dbReference type="PANTHER" id="PTHR24412">
    <property type="entry name" value="KELCH PROTEIN"/>
    <property type="match status" value="1"/>
</dbReference>
<accession>A0A0F9UNP7</accession>
<dbReference type="InterPro" id="IPR022409">
    <property type="entry name" value="PKD/Chitinase_dom"/>
</dbReference>
<dbReference type="SUPFAM" id="SSF49785">
    <property type="entry name" value="Galactose-binding domain-like"/>
    <property type="match status" value="1"/>
</dbReference>
<dbReference type="SMART" id="SM00089">
    <property type="entry name" value="PKD"/>
    <property type="match status" value="1"/>
</dbReference>
<dbReference type="CDD" id="cd11304">
    <property type="entry name" value="Cadherin_repeat"/>
    <property type="match status" value="1"/>
</dbReference>
<comment type="caution">
    <text evidence="6">The sequence shown here is derived from an EMBL/GenBank/DDBJ whole genome shotgun (WGS) entry which is preliminary data.</text>
</comment>
<keyword evidence="2" id="KW-0677">Repeat</keyword>
<dbReference type="InterPro" id="IPR015919">
    <property type="entry name" value="Cadherin-like_sf"/>
</dbReference>
<evidence type="ECO:0000256" key="3">
    <source>
        <dbReference type="SAM" id="MobiDB-lite"/>
    </source>
</evidence>
<dbReference type="InterPro" id="IPR013783">
    <property type="entry name" value="Ig-like_fold"/>
</dbReference>
<evidence type="ECO:0000313" key="6">
    <source>
        <dbReference type="EMBL" id="KKN93259.1"/>
    </source>
</evidence>
<protein>
    <submittedName>
        <fullName evidence="6">Uncharacterized protein</fullName>
    </submittedName>
</protein>
<dbReference type="Pfam" id="PF24681">
    <property type="entry name" value="Kelch_KLHDC2_KLHL20_DRC7"/>
    <property type="match status" value="1"/>
</dbReference>
<dbReference type="InterPro" id="IPR006652">
    <property type="entry name" value="Kelch_1"/>
</dbReference>
<dbReference type="InterPro" id="IPR015915">
    <property type="entry name" value="Kelch-typ_b-propeller"/>
</dbReference>
<evidence type="ECO:0000259" key="4">
    <source>
        <dbReference type="PROSITE" id="PS50093"/>
    </source>
</evidence>
<dbReference type="PROSITE" id="PS50093">
    <property type="entry name" value="PKD"/>
    <property type="match status" value="1"/>
</dbReference>
<dbReference type="PROSITE" id="PS50268">
    <property type="entry name" value="CADHERIN_2"/>
    <property type="match status" value="3"/>
</dbReference>
<dbReference type="Pfam" id="PF11721">
    <property type="entry name" value="Malectin"/>
    <property type="match status" value="2"/>
</dbReference>
<organism evidence="6">
    <name type="scientific">marine sediment metagenome</name>
    <dbReference type="NCBI Taxonomy" id="412755"/>
    <lineage>
        <taxon>unclassified sequences</taxon>
        <taxon>metagenomes</taxon>
        <taxon>ecological metagenomes</taxon>
    </lineage>
</organism>
<feature type="region of interest" description="Disordered" evidence="3">
    <location>
        <begin position="586"/>
        <end position="649"/>
    </location>
</feature>
<dbReference type="Gene3D" id="2.60.40.10">
    <property type="entry name" value="Immunoglobulins"/>
    <property type="match status" value="9"/>
</dbReference>
<dbReference type="GO" id="GO:0007156">
    <property type="term" value="P:homophilic cell adhesion via plasma membrane adhesion molecules"/>
    <property type="evidence" value="ECO:0007669"/>
    <property type="project" value="InterPro"/>
</dbReference>
<gene>
    <name evidence="6" type="ORF">LCGC14_0198940</name>
</gene>
<reference evidence="6" key="1">
    <citation type="journal article" date="2015" name="Nature">
        <title>Complex archaea that bridge the gap between prokaryotes and eukaryotes.</title>
        <authorList>
            <person name="Spang A."/>
            <person name="Saw J.H."/>
            <person name="Jorgensen S.L."/>
            <person name="Zaremba-Niedzwiedzka K."/>
            <person name="Martijn J."/>
            <person name="Lind A.E."/>
            <person name="van Eijk R."/>
            <person name="Schleper C."/>
            <person name="Guy L."/>
            <person name="Ettema T.J."/>
        </authorList>
    </citation>
    <scope>NUCLEOTIDE SEQUENCE</scope>
</reference>
<dbReference type="CDD" id="cd00146">
    <property type="entry name" value="PKD"/>
    <property type="match status" value="1"/>
</dbReference>
<dbReference type="SUPFAM" id="SSF49313">
    <property type="entry name" value="Cadherin-like"/>
    <property type="match status" value="6"/>
</dbReference>
<dbReference type="SUPFAM" id="SSF49299">
    <property type="entry name" value="PKD domain"/>
    <property type="match status" value="1"/>
</dbReference>